<dbReference type="EMBL" id="KF900769">
    <property type="protein sequence ID" value="AIF06438.1"/>
    <property type="molecule type" value="Genomic_DNA"/>
</dbReference>
<dbReference type="SMART" id="SM01152">
    <property type="entry name" value="DUF167"/>
    <property type="match status" value="1"/>
</dbReference>
<dbReference type="Gene3D" id="3.30.1200.10">
    <property type="entry name" value="YggU-like"/>
    <property type="match status" value="1"/>
</dbReference>
<evidence type="ECO:0000256" key="2">
    <source>
        <dbReference type="HAMAP-Rule" id="MF_00634"/>
    </source>
</evidence>
<reference evidence="3" key="1">
    <citation type="journal article" date="2014" name="Genome Biol. Evol.">
        <title>Pangenome evidence for extensive interdomain horizontal transfer affecting lineage core and shell genes in uncultured planktonic thaumarchaeota and euryarchaeota.</title>
        <authorList>
            <person name="Deschamps P."/>
            <person name="Zivanovic Y."/>
            <person name="Moreira D."/>
            <person name="Rodriguez-Valera F."/>
            <person name="Lopez-Garcia P."/>
        </authorList>
    </citation>
    <scope>NUCLEOTIDE SEQUENCE</scope>
</reference>
<proteinExistence type="inferred from homology"/>
<dbReference type="HAMAP" id="MF_00634">
    <property type="entry name" value="UPF0235"/>
    <property type="match status" value="1"/>
</dbReference>
<comment type="similarity">
    <text evidence="1 2">Belongs to the UPF0235 family.</text>
</comment>
<dbReference type="NCBIfam" id="TIGR00251">
    <property type="entry name" value="DUF167 family protein"/>
    <property type="match status" value="1"/>
</dbReference>
<dbReference type="PANTHER" id="PTHR13420">
    <property type="entry name" value="UPF0235 PROTEIN C15ORF40"/>
    <property type="match status" value="1"/>
</dbReference>
<sequence length="106" mass="11485">MAGISDVVTPSSSGEVSIAIELQPSSSSSEILGINEWRQRLQVKVTSPALKGAANQALIDLMADFFGLSNSSVKLDSGAKDRRKRILLSDISLEIVVEKLEHYLEK</sequence>
<dbReference type="PANTHER" id="PTHR13420:SF7">
    <property type="entry name" value="UPF0235 PROTEIN C15ORF40"/>
    <property type="match status" value="1"/>
</dbReference>
<evidence type="ECO:0000256" key="1">
    <source>
        <dbReference type="ARBA" id="ARBA00010364"/>
    </source>
</evidence>
<dbReference type="GO" id="GO:0005737">
    <property type="term" value="C:cytoplasm"/>
    <property type="evidence" value="ECO:0007669"/>
    <property type="project" value="TreeGrafter"/>
</dbReference>
<dbReference type="InterPro" id="IPR003746">
    <property type="entry name" value="DUF167"/>
</dbReference>
<accession>A0A075GXC3</accession>
<dbReference type="InterPro" id="IPR036591">
    <property type="entry name" value="YggU-like_sf"/>
</dbReference>
<organism evidence="3">
    <name type="scientific">uncultured marine group II/III euryarchaeote KM3_192_B10</name>
    <dbReference type="NCBI Taxonomy" id="1457963"/>
    <lineage>
        <taxon>Archaea</taxon>
        <taxon>Methanobacteriati</taxon>
        <taxon>Methanobacteriota</taxon>
        <taxon>environmental samples</taxon>
    </lineage>
</organism>
<name>A0A075GXC3_9EURY</name>
<protein>
    <recommendedName>
        <fullName evidence="2">UPF0235 protein</fullName>
    </recommendedName>
</protein>
<dbReference type="AlphaFoldDB" id="A0A075GXC3"/>
<dbReference type="Pfam" id="PF02594">
    <property type="entry name" value="DUF167"/>
    <property type="match status" value="1"/>
</dbReference>
<evidence type="ECO:0000313" key="3">
    <source>
        <dbReference type="EMBL" id="AIF06438.1"/>
    </source>
</evidence>
<dbReference type="SUPFAM" id="SSF69786">
    <property type="entry name" value="YggU-like"/>
    <property type="match status" value="1"/>
</dbReference>